<dbReference type="GO" id="GO:0005975">
    <property type="term" value="P:carbohydrate metabolic process"/>
    <property type="evidence" value="ECO:0007669"/>
    <property type="project" value="InterPro"/>
</dbReference>
<keyword evidence="10" id="KW-1185">Reference proteome</keyword>
<name>A0A5R9FZT1_9BACL</name>
<dbReference type="SUPFAM" id="SSF49899">
    <property type="entry name" value="Concanavalin A-like lectins/glucanases"/>
    <property type="match status" value="2"/>
</dbReference>
<evidence type="ECO:0000259" key="8">
    <source>
        <dbReference type="SMART" id="SM00560"/>
    </source>
</evidence>
<dbReference type="Gene3D" id="2.60.120.200">
    <property type="match status" value="1"/>
</dbReference>
<dbReference type="Pfam" id="PF00251">
    <property type="entry name" value="Glyco_hydro_32N"/>
    <property type="match status" value="1"/>
</dbReference>
<comment type="similarity">
    <text evidence="1 7">Belongs to the glycosyl hydrolase 32 family.</text>
</comment>
<keyword evidence="3" id="KW-0732">Signal</keyword>
<dbReference type="AlphaFoldDB" id="A0A5R9FZT1"/>
<comment type="caution">
    <text evidence="9">The sequence shown here is derived from an EMBL/GenBank/DDBJ whole genome shotgun (WGS) entry which is preliminary data.</text>
</comment>
<gene>
    <name evidence="9" type="ORF">FE782_27480</name>
</gene>
<evidence type="ECO:0000256" key="4">
    <source>
        <dbReference type="ARBA" id="ARBA00022801"/>
    </source>
</evidence>
<dbReference type="InterPro" id="IPR001362">
    <property type="entry name" value="Glyco_hydro_32"/>
</dbReference>
<dbReference type="Gene3D" id="2.115.10.20">
    <property type="entry name" value="Glycosyl hydrolase domain, family 43"/>
    <property type="match status" value="1"/>
</dbReference>
<dbReference type="Proteomes" id="UP000309676">
    <property type="component" value="Unassembled WGS sequence"/>
</dbReference>
<evidence type="ECO:0000313" key="9">
    <source>
        <dbReference type="EMBL" id="TLS49021.1"/>
    </source>
</evidence>
<dbReference type="EMBL" id="VCIW01000025">
    <property type="protein sequence ID" value="TLS49021.1"/>
    <property type="molecule type" value="Genomic_DNA"/>
</dbReference>
<keyword evidence="6 7" id="KW-0326">Glycosidase</keyword>
<evidence type="ECO:0000256" key="5">
    <source>
        <dbReference type="ARBA" id="ARBA00023157"/>
    </source>
</evidence>
<protein>
    <recommendedName>
        <fullName evidence="2">beta-fructofuranosidase</fullName>
        <ecNumber evidence="2">3.2.1.26</ecNumber>
    </recommendedName>
</protein>
<dbReference type="CDD" id="cd08996">
    <property type="entry name" value="GH32_FFase"/>
    <property type="match status" value="1"/>
</dbReference>
<dbReference type="RefSeq" id="WP_138197557.1">
    <property type="nucleotide sequence ID" value="NZ_VCIW01000025.1"/>
</dbReference>
<dbReference type="InterPro" id="IPR023296">
    <property type="entry name" value="Glyco_hydro_beta-prop_sf"/>
</dbReference>
<dbReference type="SUPFAM" id="SSF75005">
    <property type="entry name" value="Arabinanase/levansucrase/invertase"/>
    <property type="match status" value="1"/>
</dbReference>
<dbReference type="EC" id="3.2.1.26" evidence="2"/>
<keyword evidence="5" id="KW-1015">Disulfide bond</keyword>
<accession>A0A5R9FZT1</accession>
<feature type="domain" description="LamG-like jellyroll fold" evidence="8">
    <location>
        <begin position="82"/>
        <end position="231"/>
    </location>
</feature>
<evidence type="ECO:0000313" key="10">
    <source>
        <dbReference type="Proteomes" id="UP000309676"/>
    </source>
</evidence>
<dbReference type="PANTHER" id="PTHR43101:SF1">
    <property type="entry name" value="BETA-FRUCTOSIDASE"/>
    <property type="match status" value="1"/>
</dbReference>
<evidence type="ECO:0000256" key="1">
    <source>
        <dbReference type="ARBA" id="ARBA00009902"/>
    </source>
</evidence>
<proteinExistence type="inferred from homology"/>
<dbReference type="InterPro" id="IPR013320">
    <property type="entry name" value="ConA-like_dom_sf"/>
</dbReference>
<dbReference type="Pfam" id="PF13385">
    <property type="entry name" value="Laminin_G_3"/>
    <property type="match status" value="1"/>
</dbReference>
<dbReference type="InterPro" id="IPR013148">
    <property type="entry name" value="Glyco_hydro_32_N"/>
</dbReference>
<keyword evidence="4 7" id="KW-0378">Hydrolase</keyword>
<dbReference type="GO" id="GO:0004564">
    <property type="term" value="F:beta-fructofuranosidase activity"/>
    <property type="evidence" value="ECO:0007669"/>
    <property type="project" value="UniProtKB-EC"/>
</dbReference>
<sequence>MPYGIEKEGLIAYWPFDERSGFDAEDRAGGVRDDIAYALRAGKYQAPVEPMRREGVVGACLSFDGYSTYIRRSASAIRPPGDALTILAWAAPRTYGRCEEDRLAPIVNQHDREAAEGYAFGLCRDGRWSLQLGCGGAWHEAWCVDRPIPTNAWSFVAATYDASAGTMKLYLNGEEVARREVEHASAITPYVGDLLIGRNNKAVILAEAFSLNHYDGWLDELALYDRALSAAEIATAYRHGLTAHGGAVPALPPEDLVRFRGQRANDRHRPVYHLTAPAHWMNEPHAPLYFQGKYHLFYQYNPQGPFWNHIHWGHWVSEDLARWRDLPPALSPEAGLDPDGIWSGGACLDAKGVPTLFYTAGDFSRFPTQSVALARSAYPEDGDRDLTRWTKHPTPVVEQREDQGLYGEFRDPFVWEEDGTWYMLVGGGAGDASGGTAFVYTSAGDLLDWTYRGELFVSDYAKFPYLGVMWELPVLLPLPIREEGGGYRPSGKHVLLICPWGEGAKVEVNYWIGEWNRDACRFVPDHEEPGLMDVGDFHFTGPSGMTDPVTGRALLFTIAQGERTPHIDYDCGWSHGAGLPVSLTLRPDGRLGFEPIEELRELRGRKLMEAQGSLDAVNALLAGVRGDALEIRIAFEDARANRYGIGVRRSPNGEEETLLRCDRLGERLEVDRERSTLDPAERIGGVQGGGFSLEGETLELLVYVDRSLIECYANGRASLTTRAYPSRSDATGVRLWADGPIDRVSVDIWEMTPAFPDIHQPTRGS</sequence>
<reference evidence="9 10" key="1">
    <citation type="submission" date="2019-05" db="EMBL/GenBank/DDBJ databases">
        <authorList>
            <person name="Narsing Rao M.P."/>
            <person name="Li W.J."/>
        </authorList>
    </citation>
    <scope>NUCLEOTIDE SEQUENCE [LARGE SCALE GENOMIC DNA]</scope>
    <source>
        <strain evidence="9 10">SYSU_K30003</strain>
    </source>
</reference>
<dbReference type="Gene3D" id="2.60.120.560">
    <property type="entry name" value="Exo-inulinase, domain 1"/>
    <property type="match status" value="1"/>
</dbReference>
<dbReference type="InterPro" id="IPR051214">
    <property type="entry name" value="GH32_Enzymes"/>
</dbReference>
<dbReference type="SMART" id="SM00640">
    <property type="entry name" value="Glyco_32"/>
    <property type="match status" value="1"/>
</dbReference>
<dbReference type="SMART" id="SM00560">
    <property type="entry name" value="LamGL"/>
    <property type="match status" value="1"/>
</dbReference>
<dbReference type="OrthoDB" id="9759709at2"/>
<evidence type="ECO:0000256" key="3">
    <source>
        <dbReference type="ARBA" id="ARBA00022729"/>
    </source>
</evidence>
<dbReference type="InterPro" id="IPR013189">
    <property type="entry name" value="Glyco_hydro_32_C"/>
</dbReference>
<evidence type="ECO:0000256" key="7">
    <source>
        <dbReference type="RuleBase" id="RU362110"/>
    </source>
</evidence>
<dbReference type="PANTHER" id="PTHR43101">
    <property type="entry name" value="BETA-FRUCTOSIDASE"/>
    <property type="match status" value="1"/>
</dbReference>
<dbReference type="InterPro" id="IPR006558">
    <property type="entry name" value="LamG-like"/>
</dbReference>
<evidence type="ECO:0000256" key="2">
    <source>
        <dbReference type="ARBA" id="ARBA00012758"/>
    </source>
</evidence>
<evidence type="ECO:0000256" key="6">
    <source>
        <dbReference type="ARBA" id="ARBA00023295"/>
    </source>
</evidence>
<organism evidence="9 10">
    <name type="scientific">Paenibacillus antri</name>
    <dbReference type="NCBI Taxonomy" id="2582848"/>
    <lineage>
        <taxon>Bacteria</taxon>
        <taxon>Bacillati</taxon>
        <taxon>Bacillota</taxon>
        <taxon>Bacilli</taxon>
        <taxon>Bacillales</taxon>
        <taxon>Paenibacillaceae</taxon>
        <taxon>Paenibacillus</taxon>
    </lineage>
</organism>
<dbReference type="Pfam" id="PF08244">
    <property type="entry name" value="Glyco_hydro_32C"/>
    <property type="match status" value="1"/>
</dbReference>